<dbReference type="CDD" id="cd00761">
    <property type="entry name" value="Glyco_tranf_GTA_type"/>
    <property type="match status" value="1"/>
</dbReference>
<organism evidence="1 2">
    <name type="scientific">Azospirillum isscasi</name>
    <dbReference type="NCBI Taxonomy" id="3053926"/>
    <lineage>
        <taxon>Bacteria</taxon>
        <taxon>Pseudomonadati</taxon>
        <taxon>Pseudomonadota</taxon>
        <taxon>Alphaproteobacteria</taxon>
        <taxon>Rhodospirillales</taxon>
        <taxon>Azospirillaceae</taxon>
        <taxon>Azospirillum</taxon>
    </lineage>
</organism>
<gene>
    <name evidence="1" type="ORF">QSG27_11655</name>
</gene>
<proteinExistence type="predicted"/>
<evidence type="ECO:0000313" key="2">
    <source>
        <dbReference type="Proteomes" id="UP001227317"/>
    </source>
</evidence>
<dbReference type="EMBL" id="JAUJFI010000045">
    <property type="protein sequence ID" value="MDQ2103343.1"/>
    <property type="molecule type" value="Genomic_DNA"/>
</dbReference>
<evidence type="ECO:0000313" key="1">
    <source>
        <dbReference type="EMBL" id="MDQ2103343.1"/>
    </source>
</evidence>
<protein>
    <recommendedName>
        <fullName evidence="3">Glycosyltransferase 2-like domain-containing protein</fullName>
    </recommendedName>
</protein>
<sequence length="356" mass="40539">MFEQNRADILVIGLSYRNFDIVQRTLDCLAKYKDVTDIYVLDNMSENSETVIRPHLQALCDDNTIRGFFAFADNIAANAFEMAVDSQIIPVGRYRYVVVTDLDLEVPHGWLEEHISILETCPEVFSVSAPLSMDNIPSHLLARYPAVGKTTDLYEVFPAGMHLTTIRGPDFVKFSAWRRAARAYFVDRFLEVFGSQIQGKATTQSRRHPARHLTWDLFGKDEGYYVEKNKFVGNVWRHDKYCQYAFKSKGMECRCHPLRPLAHTSLCWHTITLNNDTPYPLQVTAERVWPDGTNQGMRFIDIQPGSQSDLQLFLNGTAVVYAIQDVPEGRRSIARLDLPLGSTPETLSIALSSYFP</sequence>
<dbReference type="SUPFAM" id="SSF53448">
    <property type="entry name" value="Nucleotide-diphospho-sugar transferases"/>
    <property type="match status" value="1"/>
</dbReference>
<reference evidence="1 2" key="1">
    <citation type="submission" date="2023-06" db="EMBL/GenBank/DDBJ databases">
        <title>Azospirillum isscasensis sp.nov, a bacterium isolated from rhizosphere soil of rice.</title>
        <authorList>
            <person name="Wang H."/>
        </authorList>
    </citation>
    <scope>NUCLEOTIDE SEQUENCE [LARGE SCALE GENOMIC DNA]</scope>
    <source>
        <strain evidence="1 2">C340-1</strain>
    </source>
</reference>
<evidence type="ECO:0008006" key="3">
    <source>
        <dbReference type="Google" id="ProtNLM"/>
    </source>
</evidence>
<dbReference type="Gene3D" id="3.90.550.10">
    <property type="entry name" value="Spore Coat Polysaccharide Biosynthesis Protein SpsA, Chain A"/>
    <property type="match status" value="1"/>
</dbReference>
<dbReference type="RefSeq" id="WP_306706233.1">
    <property type="nucleotide sequence ID" value="NZ_JAUJFI010000045.1"/>
</dbReference>
<accession>A0ABU0WH38</accession>
<dbReference type="Proteomes" id="UP001227317">
    <property type="component" value="Unassembled WGS sequence"/>
</dbReference>
<dbReference type="InterPro" id="IPR029044">
    <property type="entry name" value="Nucleotide-diphossugar_trans"/>
</dbReference>
<name>A0ABU0WH38_9PROT</name>
<keyword evidence="2" id="KW-1185">Reference proteome</keyword>
<comment type="caution">
    <text evidence="1">The sequence shown here is derived from an EMBL/GenBank/DDBJ whole genome shotgun (WGS) entry which is preliminary data.</text>
</comment>